<dbReference type="GO" id="GO:0032259">
    <property type="term" value="P:methylation"/>
    <property type="evidence" value="ECO:0007669"/>
    <property type="project" value="UniProtKB-KW"/>
</dbReference>
<sequence length="349" mass="38903">RPSSLHRSIIPSSSPCSLQQLSTPHMDANSVQDLKGSISLRALETGSGLRFFLDDDEESYFDLNLEGMADCSEEFEFQISFSPLPVAGVPTQYPSYEALGNGGVLPFQVVEARSLLVSNHEAQVYPEERLLAESCTPLMEDATGRENLKARLDPISEKVQCFDGDLQCMDEKKRHGAGGTRKASKMATKINNGMMFLINFPSEKIRSTFVSIVKSYSFLSLHPKRRQNEDKTQERGHRYKKLMMQFSSWLALVGKKSQNRSSKNTDTALQRASSLDIDEDFIRSIFDAVDYAVGRRSRGTASRKAPQESSFSPRTVQKEIEGAPLERNRSINSAIAHCKISYGNTDGLP</sequence>
<accession>A0A1D1XT21</accession>
<proteinExistence type="predicted"/>
<name>A0A1D1XT21_9ARAE</name>
<keyword evidence="2" id="KW-0489">Methyltransferase</keyword>
<keyword evidence="2" id="KW-0808">Transferase</keyword>
<dbReference type="EMBL" id="GDJX01022404">
    <property type="protein sequence ID" value="JAT45532.1"/>
    <property type="molecule type" value="Transcribed_RNA"/>
</dbReference>
<dbReference type="GO" id="GO:0008168">
    <property type="term" value="F:methyltransferase activity"/>
    <property type="evidence" value="ECO:0007669"/>
    <property type="project" value="UniProtKB-KW"/>
</dbReference>
<feature type="region of interest" description="Disordered" evidence="1">
    <location>
        <begin position="297"/>
        <end position="325"/>
    </location>
</feature>
<feature type="non-terminal residue" evidence="2">
    <location>
        <position position="1"/>
    </location>
</feature>
<evidence type="ECO:0000313" key="2">
    <source>
        <dbReference type="EMBL" id="JAT45532.1"/>
    </source>
</evidence>
<evidence type="ECO:0000256" key="1">
    <source>
        <dbReference type="SAM" id="MobiDB-lite"/>
    </source>
</evidence>
<dbReference type="AlphaFoldDB" id="A0A1D1XT21"/>
<feature type="compositionally biased region" description="Basic and acidic residues" evidence="1">
    <location>
        <begin position="316"/>
        <end position="325"/>
    </location>
</feature>
<gene>
    <name evidence="2" type="primary">rlmN_26</name>
    <name evidence="2" type="ORF">g.41652</name>
</gene>
<reference evidence="2" key="1">
    <citation type="submission" date="2015-07" db="EMBL/GenBank/DDBJ databases">
        <title>Transcriptome Assembly of Anthurium amnicola.</title>
        <authorList>
            <person name="Suzuki J."/>
        </authorList>
    </citation>
    <scope>NUCLEOTIDE SEQUENCE</scope>
</reference>
<protein>
    <submittedName>
        <fullName evidence="2">Ribosomal RNA large subunit methyltransferase N</fullName>
    </submittedName>
</protein>
<organism evidence="2">
    <name type="scientific">Anthurium amnicola</name>
    <dbReference type="NCBI Taxonomy" id="1678845"/>
    <lineage>
        <taxon>Eukaryota</taxon>
        <taxon>Viridiplantae</taxon>
        <taxon>Streptophyta</taxon>
        <taxon>Embryophyta</taxon>
        <taxon>Tracheophyta</taxon>
        <taxon>Spermatophyta</taxon>
        <taxon>Magnoliopsida</taxon>
        <taxon>Liliopsida</taxon>
        <taxon>Araceae</taxon>
        <taxon>Pothoideae</taxon>
        <taxon>Potheae</taxon>
        <taxon>Anthurium</taxon>
    </lineage>
</organism>